<feature type="region of interest" description="Disordered" evidence="2">
    <location>
        <begin position="98"/>
        <end position="121"/>
    </location>
</feature>
<evidence type="ECO:0000256" key="1">
    <source>
        <dbReference type="ARBA" id="ARBA00010457"/>
    </source>
</evidence>
<dbReference type="AlphaFoldDB" id="A0A7M2WVL4"/>
<dbReference type="PANTHER" id="PTHR10003">
    <property type="entry name" value="SUPEROXIDE DISMUTASE CU-ZN -RELATED"/>
    <property type="match status" value="1"/>
</dbReference>
<dbReference type="SUPFAM" id="SSF49329">
    <property type="entry name" value="Cu,Zn superoxide dismutase-like"/>
    <property type="match status" value="1"/>
</dbReference>
<evidence type="ECO:0000313" key="6">
    <source>
        <dbReference type="Proteomes" id="UP000593765"/>
    </source>
</evidence>
<feature type="chain" id="PRO_5034836707" evidence="3">
    <location>
        <begin position="26"/>
        <end position="219"/>
    </location>
</feature>
<dbReference type="InterPro" id="IPR018152">
    <property type="entry name" value="SOD_Cu/Zn_BS"/>
</dbReference>
<keyword evidence="3" id="KW-0732">Signal</keyword>
<dbReference type="CDD" id="cd00305">
    <property type="entry name" value="Cu-Zn_Superoxide_Dismutase"/>
    <property type="match status" value="1"/>
</dbReference>
<dbReference type="Gene3D" id="2.60.40.200">
    <property type="entry name" value="Superoxide dismutase, copper/zinc binding domain"/>
    <property type="match status" value="1"/>
</dbReference>
<evidence type="ECO:0000256" key="2">
    <source>
        <dbReference type="SAM" id="MobiDB-lite"/>
    </source>
</evidence>
<feature type="region of interest" description="Disordered" evidence="2">
    <location>
        <begin position="162"/>
        <end position="219"/>
    </location>
</feature>
<keyword evidence="6" id="KW-1185">Reference proteome</keyword>
<dbReference type="InterPro" id="IPR024134">
    <property type="entry name" value="SOD_Cu/Zn_/chaperone"/>
</dbReference>
<dbReference type="GO" id="GO:0005507">
    <property type="term" value="F:copper ion binding"/>
    <property type="evidence" value="ECO:0007669"/>
    <property type="project" value="InterPro"/>
</dbReference>
<protein>
    <submittedName>
        <fullName evidence="5">Superoxide dismutase family protein</fullName>
    </submittedName>
</protein>
<organism evidence="5 6">
    <name type="scientific">Humisphaera borealis</name>
    <dbReference type="NCBI Taxonomy" id="2807512"/>
    <lineage>
        <taxon>Bacteria</taxon>
        <taxon>Pseudomonadati</taxon>
        <taxon>Planctomycetota</taxon>
        <taxon>Phycisphaerae</taxon>
        <taxon>Tepidisphaerales</taxon>
        <taxon>Tepidisphaeraceae</taxon>
        <taxon>Humisphaera</taxon>
    </lineage>
</organism>
<feature type="compositionally biased region" description="Basic and acidic residues" evidence="2">
    <location>
        <begin position="182"/>
        <end position="219"/>
    </location>
</feature>
<dbReference type="RefSeq" id="WP_206291889.1">
    <property type="nucleotide sequence ID" value="NZ_CP063458.1"/>
</dbReference>
<gene>
    <name evidence="5" type="ORF">IPV69_22045</name>
</gene>
<evidence type="ECO:0000256" key="3">
    <source>
        <dbReference type="SAM" id="SignalP"/>
    </source>
</evidence>
<feature type="domain" description="Superoxide dismutase copper/zinc binding" evidence="4">
    <location>
        <begin position="52"/>
        <end position="181"/>
    </location>
</feature>
<dbReference type="Proteomes" id="UP000593765">
    <property type="component" value="Chromosome"/>
</dbReference>
<name>A0A7M2WVL4_9BACT</name>
<comment type="similarity">
    <text evidence="1">Belongs to the Cu-Zn superoxide dismutase family.</text>
</comment>
<reference evidence="5 6" key="1">
    <citation type="submission" date="2020-10" db="EMBL/GenBank/DDBJ databases">
        <title>Wide distribution of Phycisphaera-like planctomycetes from WD2101 soil group in peatlands and genome analysis of the first cultivated representative.</title>
        <authorList>
            <person name="Dedysh S.N."/>
            <person name="Beletsky A.V."/>
            <person name="Ivanova A."/>
            <person name="Kulichevskaya I.S."/>
            <person name="Suzina N.E."/>
            <person name="Philippov D.A."/>
            <person name="Rakitin A.L."/>
            <person name="Mardanov A.V."/>
            <person name="Ravin N.V."/>
        </authorList>
    </citation>
    <scope>NUCLEOTIDE SEQUENCE [LARGE SCALE GENOMIC DNA]</scope>
    <source>
        <strain evidence="5 6">M1803</strain>
    </source>
</reference>
<dbReference type="EMBL" id="CP063458">
    <property type="protein sequence ID" value="QOV88881.1"/>
    <property type="molecule type" value="Genomic_DNA"/>
</dbReference>
<evidence type="ECO:0000259" key="4">
    <source>
        <dbReference type="Pfam" id="PF00080"/>
    </source>
</evidence>
<accession>A0A7M2WVL4</accession>
<dbReference type="PRINTS" id="PR00068">
    <property type="entry name" value="CUZNDISMTASE"/>
</dbReference>
<dbReference type="GO" id="GO:0006801">
    <property type="term" value="P:superoxide metabolic process"/>
    <property type="evidence" value="ECO:0007669"/>
    <property type="project" value="InterPro"/>
</dbReference>
<proteinExistence type="inferred from homology"/>
<dbReference type="Pfam" id="PF00080">
    <property type="entry name" value="Sod_Cu"/>
    <property type="match status" value="1"/>
</dbReference>
<evidence type="ECO:0000313" key="5">
    <source>
        <dbReference type="EMBL" id="QOV88881.1"/>
    </source>
</evidence>
<dbReference type="KEGG" id="hbs:IPV69_22045"/>
<sequence>MIRMLQIAAASMLGMSLIAANSARAADDKKDDAKPAVIVAVIKGTEAHKDIKGRLTFKDVDGGGVHVVGEISGLTPGKHGFHIHQKGDLSDPKLVSAGGHFNPGGTKHGGPGSDEKHAGDWGNIEANDKGVAKIEGTFKGVSLHGEKNGIMGRSVIVHAGADDLKTDPSGNSGDRIAGGVIEAKKPMTKDDAKKSVSDEAKKTVDDVKKGIDDLKKEIK</sequence>
<dbReference type="PROSITE" id="PS00087">
    <property type="entry name" value="SOD_CU_ZN_1"/>
    <property type="match status" value="1"/>
</dbReference>
<dbReference type="InterPro" id="IPR036423">
    <property type="entry name" value="SOD-like_Cu/Zn_dom_sf"/>
</dbReference>
<feature type="signal peptide" evidence="3">
    <location>
        <begin position="1"/>
        <end position="25"/>
    </location>
</feature>
<dbReference type="InterPro" id="IPR001424">
    <property type="entry name" value="SOD_Cu_Zn_dom"/>
</dbReference>